<organism evidence="2 3">
    <name type="scientific">Symbiobacterium thermophilum</name>
    <dbReference type="NCBI Taxonomy" id="2734"/>
    <lineage>
        <taxon>Bacteria</taxon>
        <taxon>Bacillati</taxon>
        <taxon>Bacillota</taxon>
        <taxon>Clostridia</taxon>
        <taxon>Eubacteriales</taxon>
        <taxon>Symbiobacteriaceae</taxon>
        <taxon>Symbiobacterium</taxon>
    </lineage>
</organism>
<evidence type="ECO:0000313" key="2">
    <source>
        <dbReference type="EMBL" id="MBY6275388.1"/>
    </source>
</evidence>
<gene>
    <name evidence="2" type="ORF">CWE10_04085</name>
</gene>
<dbReference type="AlphaFoldDB" id="A0A953I6Y6"/>
<evidence type="ECO:0000313" key="3">
    <source>
        <dbReference type="Proteomes" id="UP000732377"/>
    </source>
</evidence>
<keyword evidence="1" id="KW-1133">Transmembrane helix</keyword>
<accession>A0A953I6Y6</accession>
<protein>
    <submittedName>
        <fullName evidence="2">Uncharacterized protein</fullName>
    </submittedName>
</protein>
<dbReference type="EMBL" id="PIUK01000023">
    <property type="protein sequence ID" value="MBY6275388.1"/>
    <property type="molecule type" value="Genomic_DNA"/>
</dbReference>
<feature type="transmembrane region" description="Helical" evidence="1">
    <location>
        <begin position="28"/>
        <end position="45"/>
    </location>
</feature>
<comment type="caution">
    <text evidence="2">The sequence shown here is derived from an EMBL/GenBank/DDBJ whole genome shotgun (WGS) entry which is preliminary data.</text>
</comment>
<reference evidence="2" key="1">
    <citation type="submission" date="2017-11" db="EMBL/GenBank/DDBJ databases">
        <title>Three new genomes from thermophilic consortium.</title>
        <authorList>
            <person name="Quaggio R."/>
            <person name="Amgarten D."/>
            <person name="Setubal J.C."/>
        </authorList>
    </citation>
    <scope>NUCLEOTIDE SEQUENCE</scope>
    <source>
        <strain evidence="2">ZCTH01-B2</strain>
    </source>
</reference>
<name>A0A953I6Y6_SYMTR</name>
<keyword evidence="1" id="KW-0472">Membrane</keyword>
<keyword evidence="1" id="KW-0812">Transmembrane</keyword>
<sequence>MKPDIFDGAALLGLFLIFAGLWWLSPPWALMITGAVLVAFGIWGSRTATRTRPAGKAGDEG</sequence>
<evidence type="ECO:0000256" key="1">
    <source>
        <dbReference type="SAM" id="Phobius"/>
    </source>
</evidence>
<dbReference type="Proteomes" id="UP000732377">
    <property type="component" value="Unassembled WGS sequence"/>
</dbReference>
<feature type="transmembrane region" description="Helical" evidence="1">
    <location>
        <begin position="5"/>
        <end position="22"/>
    </location>
</feature>
<proteinExistence type="predicted"/>